<protein>
    <submittedName>
        <fullName evidence="1">Uncharacterized protein</fullName>
    </submittedName>
</protein>
<accession>A0A1G8D7G2</accession>
<dbReference type="STRING" id="405671.SAMN05421827_12836"/>
<dbReference type="RefSeq" id="WP_090504138.1">
    <property type="nucleotide sequence ID" value="NZ_FNCH01000028.1"/>
</dbReference>
<organism evidence="1 2">
    <name type="scientific">Pedobacter terrae</name>
    <dbReference type="NCBI Taxonomy" id="405671"/>
    <lineage>
        <taxon>Bacteria</taxon>
        <taxon>Pseudomonadati</taxon>
        <taxon>Bacteroidota</taxon>
        <taxon>Sphingobacteriia</taxon>
        <taxon>Sphingobacteriales</taxon>
        <taxon>Sphingobacteriaceae</taxon>
        <taxon>Pedobacter</taxon>
    </lineage>
</organism>
<evidence type="ECO:0000313" key="2">
    <source>
        <dbReference type="Proteomes" id="UP000199643"/>
    </source>
</evidence>
<evidence type="ECO:0000313" key="1">
    <source>
        <dbReference type="EMBL" id="SDH53687.1"/>
    </source>
</evidence>
<proteinExistence type="predicted"/>
<name>A0A1G8D7G2_9SPHI</name>
<dbReference type="Proteomes" id="UP000199643">
    <property type="component" value="Unassembled WGS sequence"/>
</dbReference>
<gene>
    <name evidence="1" type="ORF">SAMN05421827_12836</name>
</gene>
<dbReference type="OrthoDB" id="9845143at2"/>
<sequence>MGTKKFSCRDIFSFSNQEIVNLVDFLFDDTNLDRLAGYLYEERPSTSRTFNYRKIEVCSSYYDWAYIVKVTYLFEGLEREVTTGFLIGMEGGPGDDQIYSRDIYIQSVAGFFKTMEGQIWEKGVTDDFNIEVDFSVYLVYVGKLHTFLNNSLKVWNDQLPEDKYEWNPQLKNMFSDSPVRSFIIEEINLPELTHTNSPL</sequence>
<dbReference type="AlphaFoldDB" id="A0A1G8D7G2"/>
<keyword evidence="2" id="KW-1185">Reference proteome</keyword>
<reference evidence="2" key="1">
    <citation type="submission" date="2016-10" db="EMBL/GenBank/DDBJ databases">
        <authorList>
            <person name="Varghese N."/>
            <person name="Submissions S."/>
        </authorList>
    </citation>
    <scope>NUCLEOTIDE SEQUENCE [LARGE SCALE GENOMIC DNA]</scope>
    <source>
        <strain evidence="2">DSM 17933</strain>
    </source>
</reference>
<dbReference type="EMBL" id="FNCH01000028">
    <property type="protein sequence ID" value="SDH53687.1"/>
    <property type="molecule type" value="Genomic_DNA"/>
</dbReference>